<dbReference type="PROSITE" id="PS51683">
    <property type="entry name" value="SAM_OMT_II"/>
    <property type="match status" value="1"/>
</dbReference>
<dbReference type="Gene3D" id="3.40.50.150">
    <property type="entry name" value="Vaccinia Virus protein VP39"/>
    <property type="match status" value="1"/>
</dbReference>
<dbReference type="Gene3D" id="1.10.10.10">
    <property type="entry name" value="Winged helix-like DNA-binding domain superfamily/Winged helix DNA-binding domain"/>
    <property type="match status" value="1"/>
</dbReference>
<name>A0A3A4AUB7_9ACTN</name>
<dbReference type="PANTHER" id="PTHR43712">
    <property type="entry name" value="PUTATIVE (AFU_ORTHOLOGUE AFUA_4G14580)-RELATED"/>
    <property type="match status" value="1"/>
</dbReference>
<dbReference type="PIRSF" id="PIRSF005739">
    <property type="entry name" value="O-mtase"/>
    <property type="match status" value="1"/>
</dbReference>
<evidence type="ECO:0000313" key="7">
    <source>
        <dbReference type="EMBL" id="RJL25028.1"/>
    </source>
</evidence>
<evidence type="ECO:0000256" key="2">
    <source>
        <dbReference type="ARBA" id="ARBA00022679"/>
    </source>
</evidence>
<organism evidence="7 8">
    <name type="scientific">Bailinhaonella thermotolerans</name>
    <dbReference type="NCBI Taxonomy" id="1070861"/>
    <lineage>
        <taxon>Bacteria</taxon>
        <taxon>Bacillati</taxon>
        <taxon>Actinomycetota</taxon>
        <taxon>Actinomycetes</taxon>
        <taxon>Streptosporangiales</taxon>
        <taxon>Streptosporangiaceae</taxon>
        <taxon>Bailinhaonella</taxon>
    </lineage>
</organism>
<dbReference type="InterPro" id="IPR016461">
    <property type="entry name" value="COMT-like"/>
</dbReference>
<dbReference type="SUPFAM" id="SSF46785">
    <property type="entry name" value="Winged helix' DNA-binding domain"/>
    <property type="match status" value="1"/>
</dbReference>
<dbReference type="InterPro" id="IPR011991">
    <property type="entry name" value="ArsR-like_HTH"/>
</dbReference>
<dbReference type="OrthoDB" id="4145676at2"/>
<dbReference type="GO" id="GO:0008171">
    <property type="term" value="F:O-methyltransferase activity"/>
    <property type="evidence" value="ECO:0007669"/>
    <property type="project" value="InterPro"/>
</dbReference>
<evidence type="ECO:0000256" key="1">
    <source>
        <dbReference type="ARBA" id="ARBA00022603"/>
    </source>
</evidence>
<sequence length="332" mass="36559">MAHASDPVWEIIRANWRFSALSAAVRLGVAEHLADGPLSPGELAARCGAHAPSLARVLRALAPHGLFASDAEGRYALTEAGRTLLPDHPRSMRGSVLINSDPDLSYSMRELTETVRTGRSAFAERYGPLYDYLGTRADLSRLFDDYMKHRSLPYALSLPEVYDFSGITTVVDVGGGKGHVLAELLRRHPHLRGTLFDLPRVLPNARENLAELGDRCELAEGDFFVSVPEGADCYVLGSVVHNWDDEDALRILSTVRRAVPDHGRVLLLDILLDEGDEPHLGKDMDLRMMGYFQGGCERTRSEYFALLEKSGLQPVSDADLDGITSVIDARPR</sequence>
<dbReference type="CDD" id="cd00090">
    <property type="entry name" value="HTH_ARSR"/>
    <property type="match status" value="1"/>
</dbReference>
<dbReference type="Pfam" id="PF08100">
    <property type="entry name" value="Dimerisation"/>
    <property type="match status" value="1"/>
</dbReference>
<evidence type="ECO:0000313" key="8">
    <source>
        <dbReference type="Proteomes" id="UP000265768"/>
    </source>
</evidence>
<comment type="caution">
    <text evidence="7">The sequence shown here is derived from an EMBL/GenBank/DDBJ whole genome shotgun (WGS) entry which is preliminary data.</text>
</comment>
<dbReference type="InterPro" id="IPR036390">
    <property type="entry name" value="WH_DNA-bd_sf"/>
</dbReference>
<keyword evidence="8" id="KW-1185">Reference proteome</keyword>
<feature type="domain" description="O-methyltransferase C-terminal" evidence="5">
    <location>
        <begin position="109"/>
        <end position="312"/>
    </location>
</feature>
<keyword evidence="3" id="KW-0949">S-adenosyl-L-methionine</keyword>
<proteinExistence type="predicted"/>
<dbReference type="InterPro" id="IPR029063">
    <property type="entry name" value="SAM-dependent_MTases_sf"/>
</dbReference>
<dbReference type="GO" id="GO:0032259">
    <property type="term" value="P:methylation"/>
    <property type="evidence" value="ECO:0007669"/>
    <property type="project" value="UniProtKB-KW"/>
</dbReference>
<dbReference type="RefSeq" id="WP_119929390.1">
    <property type="nucleotide sequence ID" value="NZ_QZEY01000013.1"/>
</dbReference>
<dbReference type="Gene3D" id="1.10.287.1350">
    <property type="match status" value="1"/>
</dbReference>
<feature type="active site" description="Proton acceptor" evidence="4">
    <location>
        <position position="241"/>
    </location>
</feature>
<evidence type="ECO:0000259" key="5">
    <source>
        <dbReference type="Pfam" id="PF00891"/>
    </source>
</evidence>
<keyword evidence="2 7" id="KW-0808">Transferase</keyword>
<evidence type="ECO:0000259" key="6">
    <source>
        <dbReference type="Pfam" id="PF08100"/>
    </source>
</evidence>
<evidence type="ECO:0000256" key="3">
    <source>
        <dbReference type="ARBA" id="ARBA00022691"/>
    </source>
</evidence>
<dbReference type="PANTHER" id="PTHR43712:SF2">
    <property type="entry name" value="O-METHYLTRANSFERASE CICE"/>
    <property type="match status" value="1"/>
</dbReference>
<dbReference type="CDD" id="cd02440">
    <property type="entry name" value="AdoMet_MTases"/>
    <property type="match status" value="1"/>
</dbReference>
<dbReference type="EMBL" id="QZEY01000013">
    <property type="protein sequence ID" value="RJL25028.1"/>
    <property type="molecule type" value="Genomic_DNA"/>
</dbReference>
<accession>A0A3A4AUB7</accession>
<gene>
    <name evidence="7" type="ORF">D5H75_27085</name>
</gene>
<evidence type="ECO:0000256" key="4">
    <source>
        <dbReference type="PIRSR" id="PIRSR005739-1"/>
    </source>
</evidence>
<dbReference type="Pfam" id="PF00891">
    <property type="entry name" value="Methyltransf_2"/>
    <property type="match status" value="1"/>
</dbReference>
<dbReference type="InterPro" id="IPR036388">
    <property type="entry name" value="WH-like_DNA-bd_sf"/>
</dbReference>
<dbReference type="InterPro" id="IPR012967">
    <property type="entry name" value="COMT_dimerisation"/>
</dbReference>
<dbReference type="GO" id="GO:0046983">
    <property type="term" value="F:protein dimerization activity"/>
    <property type="evidence" value="ECO:0007669"/>
    <property type="project" value="InterPro"/>
</dbReference>
<reference evidence="7 8" key="1">
    <citation type="submission" date="2018-09" db="EMBL/GenBank/DDBJ databases">
        <title>YIM 75507 draft genome.</title>
        <authorList>
            <person name="Tang S."/>
            <person name="Feng Y."/>
        </authorList>
    </citation>
    <scope>NUCLEOTIDE SEQUENCE [LARGE SCALE GENOMIC DNA]</scope>
    <source>
        <strain evidence="7 8">YIM 75507</strain>
    </source>
</reference>
<dbReference type="SUPFAM" id="SSF53335">
    <property type="entry name" value="S-adenosyl-L-methionine-dependent methyltransferases"/>
    <property type="match status" value="1"/>
</dbReference>
<dbReference type="Proteomes" id="UP000265768">
    <property type="component" value="Unassembled WGS sequence"/>
</dbReference>
<protein>
    <submittedName>
        <fullName evidence="7">Hydroxyneurosporene methyltransferase</fullName>
    </submittedName>
</protein>
<dbReference type="AlphaFoldDB" id="A0A3A4AUB7"/>
<keyword evidence="1 7" id="KW-0489">Methyltransferase</keyword>
<dbReference type="InterPro" id="IPR001077">
    <property type="entry name" value="COMT_C"/>
</dbReference>
<feature type="domain" description="O-methyltransferase dimerisation" evidence="6">
    <location>
        <begin position="9"/>
        <end position="86"/>
    </location>
</feature>